<dbReference type="InterPro" id="IPR032466">
    <property type="entry name" value="Metal_Hydrolase"/>
</dbReference>
<evidence type="ECO:0008006" key="2">
    <source>
        <dbReference type="Google" id="ProtNLM"/>
    </source>
</evidence>
<dbReference type="AlphaFoldDB" id="A0A381YS32"/>
<dbReference type="GO" id="GO:0006508">
    <property type="term" value="P:proteolysis"/>
    <property type="evidence" value="ECO:0007669"/>
    <property type="project" value="InterPro"/>
</dbReference>
<dbReference type="PROSITE" id="PS51365">
    <property type="entry name" value="RENAL_DIPEPTIDASE_2"/>
    <property type="match status" value="1"/>
</dbReference>
<organism evidence="1">
    <name type="scientific">marine metagenome</name>
    <dbReference type="NCBI Taxonomy" id="408172"/>
    <lineage>
        <taxon>unclassified sequences</taxon>
        <taxon>metagenomes</taxon>
        <taxon>ecological metagenomes</taxon>
    </lineage>
</organism>
<dbReference type="EMBL" id="UINC01018840">
    <property type="protein sequence ID" value="SVA79432.1"/>
    <property type="molecule type" value="Genomic_DNA"/>
</dbReference>
<accession>A0A381YS32</accession>
<reference evidence="1" key="1">
    <citation type="submission" date="2018-05" db="EMBL/GenBank/DDBJ databases">
        <authorList>
            <person name="Lanie J.A."/>
            <person name="Ng W.-L."/>
            <person name="Kazmierczak K.M."/>
            <person name="Andrzejewski T.M."/>
            <person name="Davidsen T.M."/>
            <person name="Wayne K.J."/>
            <person name="Tettelin H."/>
            <person name="Glass J.I."/>
            <person name="Rusch D."/>
            <person name="Podicherti R."/>
            <person name="Tsui H.-C.T."/>
            <person name="Winkler M.E."/>
        </authorList>
    </citation>
    <scope>NUCLEOTIDE SEQUENCE</scope>
</reference>
<dbReference type="SUPFAM" id="SSF51556">
    <property type="entry name" value="Metallo-dependent hydrolases"/>
    <property type="match status" value="1"/>
</dbReference>
<protein>
    <recommendedName>
        <fullName evidence="2">Dipeptidase</fullName>
    </recommendedName>
</protein>
<dbReference type="Gene3D" id="3.20.20.140">
    <property type="entry name" value="Metal-dependent hydrolases"/>
    <property type="match status" value="1"/>
</dbReference>
<dbReference type="InterPro" id="IPR008257">
    <property type="entry name" value="Pept_M19"/>
</dbReference>
<dbReference type="GO" id="GO:0070573">
    <property type="term" value="F:metallodipeptidase activity"/>
    <property type="evidence" value="ECO:0007669"/>
    <property type="project" value="InterPro"/>
</dbReference>
<name>A0A381YS32_9ZZZZ</name>
<dbReference type="PANTHER" id="PTHR10443">
    <property type="entry name" value="MICROSOMAL DIPEPTIDASE"/>
    <property type="match status" value="1"/>
</dbReference>
<dbReference type="PANTHER" id="PTHR10443:SF12">
    <property type="entry name" value="DIPEPTIDASE"/>
    <property type="match status" value="1"/>
</dbReference>
<dbReference type="Pfam" id="PF01244">
    <property type="entry name" value="Peptidase_M19"/>
    <property type="match status" value="1"/>
</dbReference>
<sequence length="360" mass="40691">MKMYRRDFIKMTSAAIGYSALGTGLLASSKYQSTPTQKSLVFDAMGEIRDVYPRKLVKEILDSGLNAITVTLCDPKTFGHEAFEAAKDGILHYDRLIEKHPDLYVKAIQVSDIDKSRQEGKLAIFYLFQNSTQFGRDLDLVDMFYGLGVRSTQITYNYQNWAGAGCKERTGAGLTNFGLELVEKMNEAGMLIDLSHANMQTMADAVDASKVPVIVSHTACEAVYKNARNTTDENMRLVAKKGGVIGICQIRPFVTNIRKGAFEHYLNHIEHAIKVAGIDHVSIGSDRDHRVIEMSDEYIAELKREEGNNFDASHWPLFMDELNGPRRMEVIWDGLKKRGFPERKLEKVMGQNNYRIYKEV</sequence>
<feature type="non-terminal residue" evidence="1">
    <location>
        <position position="360"/>
    </location>
</feature>
<proteinExistence type="predicted"/>
<evidence type="ECO:0000313" key="1">
    <source>
        <dbReference type="EMBL" id="SVA79432.1"/>
    </source>
</evidence>
<gene>
    <name evidence="1" type="ORF">METZ01_LOCUS132286</name>
</gene>